<gene>
    <name evidence="2" type="ORF">DFJ69_0301</name>
</gene>
<feature type="region of interest" description="Disordered" evidence="1">
    <location>
        <begin position="166"/>
        <end position="241"/>
    </location>
</feature>
<reference evidence="2 3" key="1">
    <citation type="submission" date="2018-08" db="EMBL/GenBank/DDBJ databases">
        <title>Sequencing the genomes of 1000 actinobacteria strains.</title>
        <authorList>
            <person name="Klenk H.-P."/>
        </authorList>
    </citation>
    <scope>NUCLEOTIDE SEQUENCE [LARGE SCALE GENOMIC DNA]</scope>
    <source>
        <strain evidence="2 3">DSM 43927</strain>
    </source>
</reference>
<dbReference type="EMBL" id="QTTT01000001">
    <property type="protein sequence ID" value="REE94932.1"/>
    <property type="molecule type" value="Genomic_DNA"/>
</dbReference>
<evidence type="ECO:0000313" key="2">
    <source>
        <dbReference type="EMBL" id="REE94932.1"/>
    </source>
</evidence>
<organism evidence="2 3">
    <name type="scientific">Thermomonospora umbrina</name>
    <dbReference type="NCBI Taxonomy" id="111806"/>
    <lineage>
        <taxon>Bacteria</taxon>
        <taxon>Bacillati</taxon>
        <taxon>Actinomycetota</taxon>
        <taxon>Actinomycetes</taxon>
        <taxon>Streptosporangiales</taxon>
        <taxon>Thermomonosporaceae</taxon>
        <taxon>Thermomonospora</taxon>
    </lineage>
</organism>
<feature type="region of interest" description="Disordered" evidence="1">
    <location>
        <begin position="24"/>
        <end position="66"/>
    </location>
</feature>
<protein>
    <submittedName>
        <fullName evidence="2">Uncharacterized protein</fullName>
    </submittedName>
</protein>
<feature type="compositionally biased region" description="Basic residues" evidence="1">
    <location>
        <begin position="208"/>
        <end position="220"/>
    </location>
</feature>
<dbReference type="AlphaFoldDB" id="A0A3D9SGA2"/>
<keyword evidence="3" id="KW-1185">Reference proteome</keyword>
<accession>A0A3D9SGA2</accession>
<evidence type="ECO:0000256" key="1">
    <source>
        <dbReference type="SAM" id="MobiDB-lite"/>
    </source>
</evidence>
<sequence length="241" mass="25320">MSDYVRERDYPRVGWAIGALRRGPARGAEEHVLRGPRPRGEAAPGRLQEARTPVVPGTSSRLGTYGEVTGSTLADTRCIDPKTDAVKEGDPMAQGGARVTVEEPAELVTCESPLGPAPHLGECAEPAELVACESAPGPASHLGECAEPAELVTCESPLVGAASGRVREASRVRGMRVAPRAGVASGRVRQSAAGPGSRRAGKDTAPNRPRRRSQSPRRPRAAPQHHAVGPRPLQEVAELEP</sequence>
<comment type="caution">
    <text evidence="2">The sequence shown here is derived from an EMBL/GenBank/DDBJ whole genome shotgun (WGS) entry which is preliminary data.</text>
</comment>
<dbReference type="Proteomes" id="UP000256661">
    <property type="component" value="Unassembled WGS sequence"/>
</dbReference>
<name>A0A3D9SGA2_9ACTN</name>
<evidence type="ECO:0000313" key="3">
    <source>
        <dbReference type="Proteomes" id="UP000256661"/>
    </source>
</evidence>
<proteinExistence type="predicted"/>